<name>A0A6J7K5N8_9ZZZZ</name>
<sequence length="54" mass="5228">MDAGAVQDTTDCAFAFELAVTDVGAPGAAAGTAASEATDTSPAPVEFVPVTVNV</sequence>
<gene>
    <name evidence="1" type="ORF">UFOPK3733_01841</name>
</gene>
<organism evidence="1">
    <name type="scientific">freshwater metagenome</name>
    <dbReference type="NCBI Taxonomy" id="449393"/>
    <lineage>
        <taxon>unclassified sequences</taxon>
        <taxon>metagenomes</taxon>
        <taxon>ecological metagenomes</taxon>
    </lineage>
</organism>
<protein>
    <submittedName>
        <fullName evidence="1">Unannotated protein</fullName>
    </submittedName>
</protein>
<dbReference type="AlphaFoldDB" id="A0A6J7K5N8"/>
<dbReference type="EMBL" id="CAFBNC010000122">
    <property type="protein sequence ID" value="CAB4950451.1"/>
    <property type="molecule type" value="Genomic_DNA"/>
</dbReference>
<accession>A0A6J7K5N8</accession>
<reference evidence="1" key="1">
    <citation type="submission" date="2020-05" db="EMBL/GenBank/DDBJ databases">
        <authorList>
            <person name="Chiriac C."/>
            <person name="Salcher M."/>
            <person name="Ghai R."/>
            <person name="Kavagutti S V."/>
        </authorList>
    </citation>
    <scope>NUCLEOTIDE SEQUENCE</scope>
</reference>
<proteinExistence type="predicted"/>
<evidence type="ECO:0000313" key="1">
    <source>
        <dbReference type="EMBL" id="CAB4950451.1"/>
    </source>
</evidence>